<dbReference type="RefSeq" id="WP_137403598.1">
    <property type="nucleotide sequence ID" value="NZ_BMIU01000012.1"/>
</dbReference>
<dbReference type="EMBL" id="BMIU01000012">
    <property type="protein sequence ID" value="GGF36828.1"/>
    <property type="molecule type" value="Genomic_DNA"/>
</dbReference>
<evidence type="ECO:0000256" key="5">
    <source>
        <dbReference type="SAM" id="Phobius"/>
    </source>
</evidence>
<dbReference type="PANTHER" id="PTHR43471:SF1">
    <property type="entry name" value="ABC TRANSPORTER PERMEASE PROTEIN NOSY-RELATED"/>
    <property type="match status" value="1"/>
</dbReference>
<keyword evidence="4 5" id="KW-0472">Membrane</keyword>
<keyword evidence="2 5" id="KW-0812">Transmembrane</keyword>
<dbReference type="Proteomes" id="UP000647339">
    <property type="component" value="Unassembled WGS sequence"/>
</dbReference>
<protein>
    <submittedName>
        <fullName evidence="7">ABC transporter permease</fullName>
    </submittedName>
</protein>
<feature type="transmembrane region" description="Helical" evidence="5">
    <location>
        <begin position="221"/>
        <end position="240"/>
    </location>
</feature>
<evidence type="ECO:0000313" key="7">
    <source>
        <dbReference type="EMBL" id="GGF36828.1"/>
    </source>
</evidence>
<evidence type="ECO:0000256" key="4">
    <source>
        <dbReference type="ARBA" id="ARBA00023136"/>
    </source>
</evidence>
<reference evidence="8" key="1">
    <citation type="journal article" date="2019" name="Int. J. Syst. Evol. Microbiol.">
        <title>The Global Catalogue of Microorganisms (GCM) 10K type strain sequencing project: providing services to taxonomists for standard genome sequencing and annotation.</title>
        <authorList>
            <consortium name="The Broad Institute Genomics Platform"/>
            <consortium name="The Broad Institute Genome Sequencing Center for Infectious Disease"/>
            <person name="Wu L."/>
            <person name="Ma J."/>
        </authorList>
    </citation>
    <scope>NUCLEOTIDE SEQUENCE [LARGE SCALE GENOMIC DNA]</scope>
    <source>
        <strain evidence="8">CGMCC 1.15407</strain>
    </source>
</reference>
<evidence type="ECO:0000259" key="6">
    <source>
        <dbReference type="Pfam" id="PF12698"/>
    </source>
</evidence>
<feature type="transmembrane region" description="Helical" evidence="5">
    <location>
        <begin position="130"/>
        <end position="154"/>
    </location>
</feature>
<evidence type="ECO:0000256" key="1">
    <source>
        <dbReference type="ARBA" id="ARBA00004141"/>
    </source>
</evidence>
<evidence type="ECO:0000256" key="2">
    <source>
        <dbReference type="ARBA" id="ARBA00022692"/>
    </source>
</evidence>
<keyword evidence="8" id="KW-1185">Reference proteome</keyword>
<dbReference type="InterPro" id="IPR021913">
    <property type="entry name" value="DUF3526"/>
</dbReference>
<keyword evidence="3 5" id="KW-1133">Transmembrane helix</keyword>
<feature type="transmembrane region" description="Helical" evidence="5">
    <location>
        <begin position="21"/>
        <end position="42"/>
    </location>
</feature>
<feature type="transmembrane region" description="Helical" evidence="5">
    <location>
        <begin position="454"/>
        <end position="475"/>
    </location>
</feature>
<dbReference type="InterPro" id="IPR013525">
    <property type="entry name" value="ABC2_TM"/>
</dbReference>
<dbReference type="PANTHER" id="PTHR43471">
    <property type="entry name" value="ABC TRANSPORTER PERMEASE"/>
    <property type="match status" value="1"/>
</dbReference>
<dbReference type="Pfam" id="PF12698">
    <property type="entry name" value="ABC2_membrane_3"/>
    <property type="match status" value="1"/>
</dbReference>
<accession>A0ABQ1V5X2</accession>
<dbReference type="Pfam" id="PF12040">
    <property type="entry name" value="DUF3526"/>
    <property type="match status" value="1"/>
</dbReference>
<evidence type="ECO:0000256" key="3">
    <source>
        <dbReference type="ARBA" id="ARBA00022989"/>
    </source>
</evidence>
<proteinExistence type="predicted"/>
<organism evidence="7 8">
    <name type="scientific">Echinicola rosea</name>
    <dbReference type="NCBI Taxonomy" id="1807691"/>
    <lineage>
        <taxon>Bacteria</taxon>
        <taxon>Pseudomonadati</taxon>
        <taxon>Bacteroidota</taxon>
        <taxon>Cytophagia</taxon>
        <taxon>Cytophagales</taxon>
        <taxon>Cyclobacteriaceae</taxon>
        <taxon>Echinicola</taxon>
    </lineage>
</organism>
<feature type="transmembrane region" description="Helical" evidence="5">
    <location>
        <begin position="175"/>
        <end position="201"/>
    </location>
</feature>
<feature type="transmembrane region" description="Helical" evidence="5">
    <location>
        <begin position="247"/>
        <end position="263"/>
    </location>
</feature>
<gene>
    <name evidence="7" type="ORF">GCM10011339_26680</name>
</gene>
<sequence>MRKEIIILVARQFWTTAFRSRAIYPLLLIVVMLLGFSGVTGWENYKEQNEIRQHYQQKARESWESNPDKHPHRMAHFGTFAFRLKYPLSMFDGGIENFTGNAVFLEAHKQNMVNFSEASLSTGLLRFGELTLAMVLQTVFPLLLFFLGFASVSAERESGTLKIMLIQGAKFREILVGKTLGLWLVALVCLLPVLLMLGYFLVGQEAADPGDVWTRFAVLSLVYMLFFMVLSIITVVVSATSHKSKNALIKLLAIWLVFVVLMPRTSQALGNYLFPSPSKVAFESAIEDEVVQKGDSHNPDDPYFKALKDSVLAAHQVDSIEDLPFNYGGFVMGVGERTSSAIYNNHQEALLEKYGLQNTLTEWAALINPYVAIKQLSMALSGTDFSTYLDFQEQAERYRYDLAQKMNELQMEHISPKKAQGSEGKEHVVEHEEWSLVPDFEQRFLSFTKVIENAWLSLLSLLGWGVIAVWGIFYMSNKVTAV</sequence>
<name>A0ABQ1V5X2_9BACT</name>
<feature type="domain" description="ABC-2 type transporter transmembrane" evidence="6">
    <location>
        <begin position="139"/>
        <end position="262"/>
    </location>
</feature>
<comment type="subcellular location">
    <subcellularLocation>
        <location evidence="1">Membrane</location>
        <topology evidence="1">Multi-pass membrane protein</topology>
    </subcellularLocation>
</comment>
<comment type="caution">
    <text evidence="7">The sequence shown here is derived from an EMBL/GenBank/DDBJ whole genome shotgun (WGS) entry which is preliminary data.</text>
</comment>
<evidence type="ECO:0000313" key="8">
    <source>
        <dbReference type="Proteomes" id="UP000647339"/>
    </source>
</evidence>